<keyword evidence="4" id="KW-1185">Reference proteome</keyword>
<protein>
    <submittedName>
        <fullName evidence="3">Hemerythrin domain-containing protein</fullName>
    </submittedName>
</protein>
<evidence type="ECO:0000256" key="1">
    <source>
        <dbReference type="SAM" id="MobiDB-lite"/>
    </source>
</evidence>
<accession>A0ABT0ZZW4</accession>
<sequence length="258" mass="28676">MSHDPTPPASPAVAAAGGPPPSIAGRSPRQLGGRMSILARQRADHARLDRLMARARETLGPGDEREHARALRALARLVFTHAFAEEAVLFPAARRVLPEGDPLTLRIETDHQEVDDVVADLDGSDRAEPGHVELMEHAFAVLDHDVRTEEDELLPRLQQLLGPWRLRLLGLQWELVRRISPTRPHPVVSRRPPGQTLSALPLTVLDRGRDNLQRLDERTGHRFRTRLATLDRALAAAAGAVEQLPIMQRGERRETSRS</sequence>
<dbReference type="Proteomes" id="UP001165283">
    <property type="component" value="Unassembled WGS sequence"/>
</dbReference>
<evidence type="ECO:0000313" key="4">
    <source>
        <dbReference type="Proteomes" id="UP001165283"/>
    </source>
</evidence>
<dbReference type="RefSeq" id="WP_252438815.1">
    <property type="nucleotide sequence ID" value="NZ_JAGSOV010000034.1"/>
</dbReference>
<evidence type="ECO:0000313" key="3">
    <source>
        <dbReference type="EMBL" id="MCO1656256.1"/>
    </source>
</evidence>
<dbReference type="Pfam" id="PF01814">
    <property type="entry name" value="Hemerythrin"/>
    <property type="match status" value="1"/>
</dbReference>
<feature type="domain" description="Hemerythrin-like" evidence="2">
    <location>
        <begin position="38"/>
        <end position="157"/>
    </location>
</feature>
<evidence type="ECO:0000259" key="2">
    <source>
        <dbReference type="Pfam" id="PF01814"/>
    </source>
</evidence>
<reference evidence="3" key="1">
    <citation type="submission" date="2021-04" db="EMBL/GenBank/DDBJ databases">
        <title>Pseudonocardia sp. nov., isolated from sandy soil of mangrove forest.</title>
        <authorList>
            <person name="Zan Z."/>
            <person name="Huang R."/>
            <person name="Liu W."/>
        </authorList>
    </citation>
    <scope>NUCLEOTIDE SEQUENCE</scope>
    <source>
        <strain evidence="3">S2-4</strain>
    </source>
</reference>
<gene>
    <name evidence="3" type="ORF">KDL28_14440</name>
</gene>
<dbReference type="PANTHER" id="PTHR35585:SF1">
    <property type="entry name" value="HHE DOMAIN PROTEIN (AFU_ORTHOLOGUE AFUA_4G00730)"/>
    <property type="match status" value="1"/>
</dbReference>
<organism evidence="3 4">
    <name type="scientific">Pseudonocardia humida</name>
    <dbReference type="NCBI Taxonomy" id="2800819"/>
    <lineage>
        <taxon>Bacteria</taxon>
        <taxon>Bacillati</taxon>
        <taxon>Actinomycetota</taxon>
        <taxon>Actinomycetes</taxon>
        <taxon>Pseudonocardiales</taxon>
        <taxon>Pseudonocardiaceae</taxon>
        <taxon>Pseudonocardia</taxon>
    </lineage>
</organism>
<name>A0ABT0ZZW4_9PSEU</name>
<comment type="caution">
    <text evidence="3">The sequence shown here is derived from an EMBL/GenBank/DDBJ whole genome shotgun (WGS) entry which is preliminary data.</text>
</comment>
<dbReference type="EMBL" id="JAGSOV010000034">
    <property type="protein sequence ID" value="MCO1656256.1"/>
    <property type="molecule type" value="Genomic_DNA"/>
</dbReference>
<dbReference type="PANTHER" id="PTHR35585">
    <property type="entry name" value="HHE DOMAIN PROTEIN (AFU_ORTHOLOGUE AFUA_4G00730)"/>
    <property type="match status" value="1"/>
</dbReference>
<feature type="region of interest" description="Disordered" evidence="1">
    <location>
        <begin position="1"/>
        <end position="29"/>
    </location>
</feature>
<feature type="compositionally biased region" description="Pro residues" evidence="1">
    <location>
        <begin position="1"/>
        <end position="10"/>
    </location>
</feature>
<dbReference type="Gene3D" id="1.20.120.520">
    <property type="entry name" value="nmb1532 protein domain like"/>
    <property type="match status" value="1"/>
</dbReference>
<dbReference type="InterPro" id="IPR012312">
    <property type="entry name" value="Hemerythrin-like"/>
</dbReference>
<proteinExistence type="predicted"/>
<feature type="compositionally biased region" description="Low complexity" evidence="1">
    <location>
        <begin position="11"/>
        <end position="28"/>
    </location>
</feature>